<keyword evidence="9 11" id="KW-0456">Lyase</keyword>
<dbReference type="GO" id="GO:0051539">
    <property type="term" value="F:4 iron, 4 sulfur cluster binding"/>
    <property type="evidence" value="ECO:0007669"/>
    <property type="project" value="UniProtKB-UniRule"/>
</dbReference>
<dbReference type="InterPro" id="IPR005131">
    <property type="entry name" value="Ser_deHydtase_bsu"/>
</dbReference>
<evidence type="ECO:0000256" key="10">
    <source>
        <dbReference type="ARBA" id="ARBA00049406"/>
    </source>
</evidence>
<dbReference type="GO" id="GO:0006094">
    <property type="term" value="P:gluconeogenesis"/>
    <property type="evidence" value="ECO:0007669"/>
    <property type="project" value="UniProtKB-UniRule"/>
</dbReference>
<organism evidence="14 15">
    <name type="scientific">Ligilactobacillus salitolerans</name>
    <dbReference type="NCBI Taxonomy" id="1808352"/>
    <lineage>
        <taxon>Bacteria</taxon>
        <taxon>Bacillati</taxon>
        <taxon>Bacillota</taxon>
        <taxon>Bacilli</taxon>
        <taxon>Lactobacillales</taxon>
        <taxon>Lactobacillaceae</taxon>
        <taxon>Ligilactobacillus</taxon>
    </lineage>
</organism>
<gene>
    <name evidence="14" type="primary">sdaA</name>
    <name evidence="14" type="ORF">LFYK43_18610</name>
</gene>
<dbReference type="SUPFAM" id="SSF143548">
    <property type="entry name" value="Serine metabolism enzymes domain"/>
    <property type="match status" value="1"/>
</dbReference>
<keyword evidence="8 11" id="KW-0411">Iron-sulfur</keyword>
<dbReference type="Proteomes" id="UP000286848">
    <property type="component" value="Unassembled WGS sequence"/>
</dbReference>
<dbReference type="PANTHER" id="PTHR30182">
    <property type="entry name" value="L-SERINE DEHYDRATASE"/>
    <property type="match status" value="1"/>
</dbReference>
<dbReference type="InterPro" id="IPR029009">
    <property type="entry name" value="ASB_dom_sf"/>
</dbReference>
<evidence type="ECO:0000256" key="2">
    <source>
        <dbReference type="ARBA" id="ARBA00004742"/>
    </source>
</evidence>
<keyword evidence="6 11" id="KW-0479">Metal-binding</keyword>
<sequence>MQERYQSIFDIIGPVMVGPSSSHTAGAAELGRLARKVLGQQPQQIRIDYYESFAKTHRGHGTDFAIVGGILNLAPDDPQLPHSLELAKQRNIDVRINEQAEISPIGHPNTALITLSTDPGRQIMLAGCSIGGGKTEIRRLEINGGSLELPGPLPILILTCKQASLAAILAILGKAKVDVLAESTYHNEAEQQLIALSLAAPITEKLQQKISRHCSQLVSL</sequence>
<keyword evidence="7 11" id="KW-0408">Iron</keyword>
<evidence type="ECO:0000256" key="6">
    <source>
        <dbReference type="ARBA" id="ARBA00022723"/>
    </source>
</evidence>
<evidence type="ECO:0000256" key="7">
    <source>
        <dbReference type="ARBA" id="ARBA00023004"/>
    </source>
</evidence>
<dbReference type="EMBL" id="BFFP01000034">
    <property type="protein sequence ID" value="GBG95402.1"/>
    <property type="molecule type" value="Genomic_DNA"/>
</dbReference>
<evidence type="ECO:0000259" key="13">
    <source>
        <dbReference type="Pfam" id="PF03315"/>
    </source>
</evidence>
<evidence type="ECO:0000256" key="4">
    <source>
        <dbReference type="ARBA" id="ARBA00022432"/>
    </source>
</evidence>
<protein>
    <recommendedName>
        <fullName evidence="11">L-serine deaminase</fullName>
    </recommendedName>
</protein>
<evidence type="ECO:0000256" key="12">
    <source>
        <dbReference type="RuleBase" id="RU366059"/>
    </source>
</evidence>
<dbReference type="NCBIfam" id="TIGR00719">
    <property type="entry name" value="sda_beta"/>
    <property type="match status" value="1"/>
</dbReference>
<dbReference type="UniPathway" id="UPA00138"/>
<comment type="cofactor">
    <cofactor evidence="1 12">
        <name>[4Fe-4S] cluster</name>
        <dbReference type="ChEBI" id="CHEBI:49883"/>
    </cofactor>
</comment>
<name>A0A401IV44_9LACO</name>
<comment type="caution">
    <text evidence="14">The sequence shown here is derived from an EMBL/GenBank/DDBJ whole genome shotgun (WGS) entry which is preliminary data.</text>
</comment>
<evidence type="ECO:0000256" key="3">
    <source>
        <dbReference type="ARBA" id="ARBA00008636"/>
    </source>
</evidence>
<comment type="pathway">
    <text evidence="2 11">Carbohydrate biosynthesis; gluconeogenesis.</text>
</comment>
<dbReference type="GO" id="GO:0003941">
    <property type="term" value="F:L-serine ammonia-lyase activity"/>
    <property type="evidence" value="ECO:0007669"/>
    <property type="project" value="UniProtKB-UniRule"/>
</dbReference>
<proteinExistence type="inferred from homology"/>
<evidence type="ECO:0000256" key="11">
    <source>
        <dbReference type="PIRNR" id="PIRNR036692"/>
    </source>
</evidence>
<dbReference type="Pfam" id="PF03315">
    <property type="entry name" value="SDH_beta"/>
    <property type="match status" value="1"/>
</dbReference>
<dbReference type="InterPro" id="IPR051318">
    <property type="entry name" value="Fe-S_L-Ser"/>
</dbReference>
<dbReference type="PANTHER" id="PTHR30182:SF12">
    <property type="entry name" value="L-SERINE DEHYDRATASE, BETA CHAIN-RELATED"/>
    <property type="match status" value="1"/>
</dbReference>
<accession>A0A401IV44</accession>
<dbReference type="GO" id="GO:0046872">
    <property type="term" value="F:metal ion binding"/>
    <property type="evidence" value="ECO:0007669"/>
    <property type="project" value="UniProtKB-UniRule"/>
</dbReference>
<evidence type="ECO:0000256" key="1">
    <source>
        <dbReference type="ARBA" id="ARBA00001966"/>
    </source>
</evidence>
<dbReference type="AlphaFoldDB" id="A0A401IV44"/>
<dbReference type="OrthoDB" id="9813137at2"/>
<dbReference type="PIRSF" id="PIRSF036692">
    <property type="entry name" value="SDH_B"/>
    <property type="match status" value="1"/>
</dbReference>
<keyword evidence="4 11" id="KW-0312">Gluconeogenesis</keyword>
<comment type="catalytic activity">
    <reaction evidence="10 11 12">
        <text>L-serine = pyruvate + NH4(+)</text>
        <dbReference type="Rhea" id="RHEA:19169"/>
        <dbReference type="ChEBI" id="CHEBI:15361"/>
        <dbReference type="ChEBI" id="CHEBI:28938"/>
        <dbReference type="ChEBI" id="CHEBI:33384"/>
        <dbReference type="EC" id="4.3.1.17"/>
    </reaction>
</comment>
<evidence type="ECO:0000256" key="8">
    <source>
        <dbReference type="ARBA" id="ARBA00023014"/>
    </source>
</evidence>
<dbReference type="InterPro" id="IPR004643">
    <property type="entry name" value="Fe-S_L-Ser_bsu"/>
</dbReference>
<evidence type="ECO:0000256" key="5">
    <source>
        <dbReference type="ARBA" id="ARBA00022485"/>
    </source>
</evidence>
<evidence type="ECO:0000313" key="14">
    <source>
        <dbReference type="EMBL" id="GBG95402.1"/>
    </source>
</evidence>
<feature type="domain" description="Serine dehydratase beta chain" evidence="13">
    <location>
        <begin position="7"/>
        <end position="91"/>
    </location>
</feature>
<comment type="similarity">
    <text evidence="3 11 12">Belongs to the iron-sulfur dependent L-serine dehydratase family.</text>
</comment>
<evidence type="ECO:0000256" key="9">
    <source>
        <dbReference type="ARBA" id="ARBA00023239"/>
    </source>
</evidence>
<evidence type="ECO:0000313" key="15">
    <source>
        <dbReference type="Proteomes" id="UP000286848"/>
    </source>
</evidence>
<reference evidence="14 15" key="1">
    <citation type="journal article" date="2019" name="Int. J. Syst. Evol. Microbiol.">
        <title>Lactobacillus salitolerans sp. nov., a novel lactic acid bacterium isolated from spent mushroom substrates.</title>
        <authorList>
            <person name="Tohno M."/>
            <person name="Tanizawa Y."/>
            <person name="Kojima Y."/>
            <person name="Sakamoto M."/>
            <person name="Nakamura Y."/>
            <person name="Ohkuma M."/>
            <person name="Kobayashi H."/>
        </authorList>
    </citation>
    <scope>NUCLEOTIDE SEQUENCE [LARGE SCALE GENOMIC DNA]</scope>
    <source>
        <strain evidence="14 15">YK43</strain>
    </source>
</reference>
<keyword evidence="5 11" id="KW-0004">4Fe-4S</keyword>
<dbReference type="RefSeq" id="WP_124977684.1">
    <property type="nucleotide sequence ID" value="NZ_BFFP01000034.1"/>
</dbReference>
<dbReference type="Gene3D" id="3.30.1330.90">
    <property type="entry name" value="D-3-phosphoglycerate dehydrogenase, domain 3"/>
    <property type="match status" value="1"/>
</dbReference>
<keyword evidence="15" id="KW-1185">Reference proteome</keyword>